<evidence type="ECO:0000313" key="4">
    <source>
        <dbReference type="Proteomes" id="UP000823616"/>
    </source>
</evidence>
<name>A0A9D9EKY3_9SPIR</name>
<protein>
    <submittedName>
        <fullName evidence="3">Pallilysin-related adhesin</fullName>
    </submittedName>
</protein>
<keyword evidence="1" id="KW-0812">Transmembrane</keyword>
<keyword evidence="1" id="KW-0472">Membrane</keyword>
<organism evidence="3 4">
    <name type="scientific">Candidatus Avitreponema avistercoris</name>
    <dbReference type="NCBI Taxonomy" id="2840705"/>
    <lineage>
        <taxon>Bacteria</taxon>
        <taxon>Pseudomonadati</taxon>
        <taxon>Spirochaetota</taxon>
        <taxon>Spirochaetia</taxon>
        <taxon>Spirochaetales</taxon>
        <taxon>Candidatus Avitreponema</taxon>
    </lineage>
</organism>
<feature type="transmembrane region" description="Helical" evidence="1">
    <location>
        <begin position="7"/>
        <end position="26"/>
    </location>
</feature>
<dbReference type="Proteomes" id="UP000823616">
    <property type="component" value="Unassembled WGS sequence"/>
</dbReference>
<dbReference type="InterPro" id="IPR041037">
    <property type="entry name" value="Pallilysin"/>
</dbReference>
<reference evidence="3" key="2">
    <citation type="journal article" date="2021" name="PeerJ">
        <title>Extensive microbial diversity within the chicken gut microbiome revealed by metagenomics and culture.</title>
        <authorList>
            <person name="Gilroy R."/>
            <person name="Ravi A."/>
            <person name="Getino M."/>
            <person name="Pursley I."/>
            <person name="Horton D.L."/>
            <person name="Alikhan N.F."/>
            <person name="Baker D."/>
            <person name="Gharbi K."/>
            <person name="Hall N."/>
            <person name="Watson M."/>
            <person name="Adriaenssens E.M."/>
            <person name="Foster-Nyarko E."/>
            <person name="Jarju S."/>
            <person name="Secka A."/>
            <person name="Antonio M."/>
            <person name="Oren A."/>
            <person name="Chaudhuri R.R."/>
            <person name="La Ragione R."/>
            <person name="Hildebrand F."/>
            <person name="Pallen M.J."/>
        </authorList>
    </citation>
    <scope>NUCLEOTIDE SEQUENCE</scope>
    <source>
        <strain evidence="3">B3-4054</strain>
    </source>
</reference>
<evidence type="ECO:0000256" key="1">
    <source>
        <dbReference type="SAM" id="Phobius"/>
    </source>
</evidence>
<dbReference type="Pfam" id="PF18663">
    <property type="entry name" value="Pallilysin"/>
    <property type="match status" value="1"/>
</dbReference>
<evidence type="ECO:0000259" key="2">
    <source>
        <dbReference type="Pfam" id="PF18663"/>
    </source>
</evidence>
<feature type="domain" description="Pallilysin beta barrel" evidence="2">
    <location>
        <begin position="268"/>
        <end position="378"/>
    </location>
</feature>
<gene>
    <name evidence="3" type="ORF">IAA96_02765</name>
</gene>
<comment type="caution">
    <text evidence="3">The sequence shown here is derived from an EMBL/GenBank/DDBJ whole genome shotgun (WGS) entry which is preliminary data.</text>
</comment>
<dbReference type="NCBIfam" id="NF033751">
    <property type="entry name" value="pallilysin_like"/>
    <property type="match status" value="1"/>
</dbReference>
<dbReference type="EMBL" id="JADIMS010000044">
    <property type="protein sequence ID" value="MBO8450006.1"/>
    <property type="molecule type" value="Genomic_DNA"/>
</dbReference>
<dbReference type="AlphaFoldDB" id="A0A9D9EKY3"/>
<reference evidence="3" key="1">
    <citation type="submission" date="2020-10" db="EMBL/GenBank/DDBJ databases">
        <authorList>
            <person name="Gilroy R."/>
        </authorList>
    </citation>
    <scope>NUCLEOTIDE SEQUENCE</scope>
    <source>
        <strain evidence="3">B3-4054</strain>
    </source>
</reference>
<evidence type="ECO:0000313" key="3">
    <source>
        <dbReference type="EMBL" id="MBO8450006.1"/>
    </source>
</evidence>
<proteinExistence type="predicted"/>
<accession>A0A9D9EKY3</accession>
<sequence>MRTRTLVLLILTVGILAAAVVFVFFFRQEPQDAEQNAVPPGISIPRAASGEEADAYAGGSGFQESERILPAFSLEADETFIQAVNADINGDGTYDQLCALRRTGESGIRIVCAIQNPVTTEYVRLPPAETSVTQAHTLLMYLADVTGEQKNALVYSGMNAENLQVLGIFAIEQDRNAPAQNGFSLREILRVSSDGAISVEETRRSDAYNLGLSAGESFPVISYSSVPGGAGEEAGQIRRTYNWDPASGVYVLTDERQIPARNTVSAVLQRLREGGQNAFSAFLKGVWLHNSGGPRVSFDLESGEIIFLDGATEEVFRCENISVRRYGVYLVTRNSLISNIRRLIDIEITGTDELRLRATDDVRLKIGVGSVWDGAYRRMQNTTEAAAENPAERAAALLEEHTASWEDASGRFYSFAGGQLTVSGAADAGPWKYIIYLMHGQPVMQMQTESGESRFYLLLLPEGGNSGQSGAERIMLREIHPSAGGFKASNVPETVLFPR</sequence>
<keyword evidence="1" id="KW-1133">Transmembrane helix</keyword>